<evidence type="ECO:0000313" key="2">
    <source>
        <dbReference type="Proteomes" id="UP001519460"/>
    </source>
</evidence>
<evidence type="ECO:0000313" key="1">
    <source>
        <dbReference type="EMBL" id="KAK7495576.1"/>
    </source>
</evidence>
<comment type="caution">
    <text evidence="1">The sequence shown here is derived from an EMBL/GenBank/DDBJ whole genome shotgun (WGS) entry which is preliminary data.</text>
</comment>
<evidence type="ECO:0008006" key="3">
    <source>
        <dbReference type="Google" id="ProtNLM"/>
    </source>
</evidence>
<name>A0ABD0L8I1_9CAEN</name>
<gene>
    <name evidence="1" type="ORF">BaRGS_00013274</name>
</gene>
<sequence>MQESLLGAAAPPGGVESGCRYMLKNSITRCTCSNSRAITPLIPARELFVLKTAQADRYVEQTPHLPWSQTYAGRLAGIPEGASPASAAPLAKRVASRGFWRVLDGQKEAAAVSGSGVQLGLGRRAGVLNELHQRSAVPWLYQDRKFISRIPLRQELQASHDAQIKWSKKAGPASLGVNNEAAGFTCNQVSRAVHVGGLLIRREAAGERNSGSGGSQTDVLSYHTIPVSFLFGLHNSLPEPLYIKGGRVSRFGLSAQHSVHFPRSPFAGVDDVADTRIKGRQSESVTAYFTV</sequence>
<proteinExistence type="predicted"/>
<organism evidence="1 2">
    <name type="scientific">Batillaria attramentaria</name>
    <dbReference type="NCBI Taxonomy" id="370345"/>
    <lineage>
        <taxon>Eukaryota</taxon>
        <taxon>Metazoa</taxon>
        <taxon>Spiralia</taxon>
        <taxon>Lophotrochozoa</taxon>
        <taxon>Mollusca</taxon>
        <taxon>Gastropoda</taxon>
        <taxon>Caenogastropoda</taxon>
        <taxon>Sorbeoconcha</taxon>
        <taxon>Cerithioidea</taxon>
        <taxon>Batillariidae</taxon>
        <taxon>Batillaria</taxon>
    </lineage>
</organism>
<dbReference type="Proteomes" id="UP001519460">
    <property type="component" value="Unassembled WGS sequence"/>
</dbReference>
<accession>A0ABD0L8I1</accession>
<keyword evidence="2" id="KW-1185">Reference proteome</keyword>
<reference evidence="1 2" key="1">
    <citation type="journal article" date="2023" name="Sci. Data">
        <title>Genome assembly of the Korean intertidal mud-creeper Batillaria attramentaria.</title>
        <authorList>
            <person name="Patra A.K."/>
            <person name="Ho P.T."/>
            <person name="Jun S."/>
            <person name="Lee S.J."/>
            <person name="Kim Y."/>
            <person name="Won Y.J."/>
        </authorList>
    </citation>
    <scope>NUCLEOTIDE SEQUENCE [LARGE SCALE GENOMIC DNA]</scope>
    <source>
        <strain evidence="1">Wonlab-2016</strain>
    </source>
</reference>
<dbReference type="EMBL" id="JACVVK020000074">
    <property type="protein sequence ID" value="KAK7495576.1"/>
    <property type="molecule type" value="Genomic_DNA"/>
</dbReference>
<protein>
    <recommendedName>
        <fullName evidence="3">Ribosomal protein L5</fullName>
    </recommendedName>
</protein>
<dbReference type="AlphaFoldDB" id="A0ABD0L8I1"/>